<dbReference type="InterPro" id="IPR022081">
    <property type="entry name" value="DUF3631"/>
</dbReference>
<evidence type="ECO:0000313" key="2">
    <source>
        <dbReference type="EMBL" id="QES58013.1"/>
    </source>
</evidence>
<dbReference type="AlphaFoldDB" id="A0A5P2DT26"/>
<evidence type="ECO:0000313" key="3">
    <source>
        <dbReference type="Proteomes" id="UP000324101"/>
    </source>
</evidence>
<sequence length="212" mass="22843">MTNLTAQSSSLLQALMATLLEPRPAPHPRHQALLDARERQLEVEAELSAWAGRPQPITAAAQDQELDELSNLLVEHAKAGRQVSHLLSADSCCPPCTDSEQPPTTLGHPAENTVSAFAAPCILAACLDAFARYGSPDALSSADLVAELRTLPGIAEGRWTYADLTQTRLAALLRPYEVASRDITHGDGRRRKSYRRSALLAAIPADCDCRPS</sequence>
<gene>
    <name evidence="2" type="ORF">DEJ51_30885</name>
</gene>
<dbReference type="Proteomes" id="UP000324101">
    <property type="component" value="Chromosome"/>
</dbReference>
<accession>A0A5P2DT26</accession>
<organism evidence="2 3">
    <name type="scientific">Streptomyces venezuelae</name>
    <dbReference type="NCBI Taxonomy" id="54571"/>
    <lineage>
        <taxon>Bacteria</taxon>
        <taxon>Bacillati</taxon>
        <taxon>Actinomycetota</taxon>
        <taxon>Actinomycetes</taxon>
        <taxon>Kitasatosporales</taxon>
        <taxon>Streptomycetaceae</taxon>
        <taxon>Streptomyces</taxon>
    </lineage>
</organism>
<dbReference type="OrthoDB" id="4299293at2"/>
<proteinExistence type="predicted"/>
<reference evidence="2 3" key="1">
    <citation type="submission" date="2018-05" db="EMBL/GenBank/DDBJ databases">
        <title>Streptomyces venezuelae.</title>
        <authorList>
            <person name="Kim W."/>
            <person name="Lee N."/>
            <person name="Cho B.-K."/>
        </authorList>
    </citation>
    <scope>NUCLEOTIDE SEQUENCE [LARGE SCALE GENOMIC DNA]</scope>
    <source>
        <strain evidence="2 3">ATCC 21018</strain>
    </source>
</reference>
<dbReference type="Pfam" id="PF12307">
    <property type="entry name" value="DUF3631"/>
    <property type="match status" value="1"/>
</dbReference>
<dbReference type="EMBL" id="CP029189">
    <property type="protein sequence ID" value="QES58013.1"/>
    <property type="molecule type" value="Genomic_DNA"/>
</dbReference>
<feature type="domain" description="DUF3631" evidence="1">
    <location>
        <begin position="122"/>
        <end position="202"/>
    </location>
</feature>
<name>A0A5P2DT26_STRVZ</name>
<dbReference type="RefSeq" id="WP_150260923.1">
    <property type="nucleotide sequence ID" value="NZ_CP029189.1"/>
</dbReference>
<protein>
    <recommendedName>
        <fullName evidence="1">DUF3631 domain-containing protein</fullName>
    </recommendedName>
</protein>
<evidence type="ECO:0000259" key="1">
    <source>
        <dbReference type="Pfam" id="PF12307"/>
    </source>
</evidence>